<dbReference type="EMBL" id="OW240912">
    <property type="protein sequence ID" value="CAH2220853.1"/>
    <property type="molecule type" value="Genomic_DNA"/>
</dbReference>
<dbReference type="Proteomes" id="UP001295444">
    <property type="component" value="Chromosome 01"/>
</dbReference>
<gene>
    <name evidence="2" type="ORF">PECUL_23A013977</name>
</gene>
<reference evidence="2" key="1">
    <citation type="submission" date="2022-03" db="EMBL/GenBank/DDBJ databases">
        <authorList>
            <person name="Alioto T."/>
            <person name="Alioto T."/>
            <person name="Gomez Garrido J."/>
        </authorList>
    </citation>
    <scope>NUCLEOTIDE SEQUENCE</scope>
</reference>
<evidence type="ECO:0000313" key="3">
    <source>
        <dbReference type="Proteomes" id="UP001295444"/>
    </source>
</evidence>
<proteinExistence type="predicted"/>
<name>A0AAD1R0V1_PELCU</name>
<accession>A0AAD1R0V1</accession>
<protein>
    <submittedName>
        <fullName evidence="2">Uncharacterized protein</fullName>
    </submittedName>
</protein>
<evidence type="ECO:0000256" key="1">
    <source>
        <dbReference type="SAM" id="MobiDB-lite"/>
    </source>
</evidence>
<organism evidence="2 3">
    <name type="scientific">Pelobates cultripes</name>
    <name type="common">Western spadefoot toad</name>
    <dbReference type="NCBI Taxonomy" id="61616"/>
    <lineage>
        <taxon>Eukaryota</taxon>
        <taxon>Metazoa</taxon>
        <taxon>Chordata</taxon>
        <taxon>Craniata</taxon>
        <taxon>Vertebrata</taxon>
        <taxon>Euteleostomi</taxon>
        <taxon>Amphibia</taxon>
        <taxon>Batrachia</taxon>
        <taxon>Anura</taxon>
        <taxon>Pelobatoidea</taxon>
        <taxon>Pelobatidae</taxon>
        <taxon>Pelobates</taxon>
    </lineage>
</organism>
<evidence type="ECO:0000313" key="2">
    <source>
        <dbReference type="EMBL" id="CAH2220853.1"/>
    </source>
</evidence>
<feature type="region of interest" description="Disordered" evidence="1">
    <location>
        <begin position="34"/>
        <end position="57"/>
    </location>
</feature>
<dbReference type="AlphaFoldDB" id="A0AAD1R0V1"/>
<sequence length="57" mass="6416">MPLHYTITTGQRPSTITPIVCGTPNRIMVLSPRAIHDSSEDLPPLSRTRRQPLYTQT</sequence>
<feature type="non-terminal residue" evidence="2">
    <location>
        <position position="57"/>
    </location>
</feature>
<keyword evidence="3" id="KW-1185">Reference proteome</keyword>